<dbReference type="AlphaFoldDB" id="A0A1X0JWX2"/>
<evidence type="ECO:0000256" key="3">
    <source>
        <dbReference type="ARBA" id="ARBA00022723"/>
    </source>
</evidence>
<sequence length="63" mass="6736">MKITVDRDRCSSIGMCEGLAPDFFEVSNDGKLHILNPGPPECHRALIEDAVASCPTGALALHD</sequence>
<dbReference type="EMBL" id="MVIJ01000083">
    <property type="protein sequence ID" value="ORB67262.1"/>
    <property type="molecule type" value="Genomic_DNA"/>
</dbReference>
<evidence type="ECO:0000313" key="10">
    <source>
        <dbReference type="Proteomes" id="UP000192601"/>
    </source>
</evidence>
<keyword evidence="10" id="KW-1185">Reference proteome</keyword>
<dbReference type="RefSeq" id="WP_074021704.1">
    <property type="nucleotide sequence ID" value="NZ_MVIJ01000083.1"/>
</dbReference>
<dbReference type="GO" id="GO:0051538">
    <property type="term" value="F:3 iron, 4 sulfur cluster binding"/>
    <property type="evidence" value="ECO:0007669"/>
    <property type="project" value="UniProtKB-KW"/>
</dbReference>
<dbReference type="OrthoDB" id="9803319at2"/>
<dbReference type="STRING" id="1783.BST44_27650"/>
<evidence type="ECO:0000256" key="2">
    <source>
        <dbReference type="ARBA" id="ARBA00022448"/>
    </source>
</evidence>
<comment type="function">
    <text evidence="8">Ferredoxins are iron-sulfur proteins that transfer electrons in a wide variety of metabolic reactions.</text>
</comment>
<dbReference type="PANTHER" id="PTHR36923">
    <property type="entry name" value="FERREDOXIN"/>
    <property type="match status" value="1"/>
</dbReference>
<dbReference type="InterPro" id="IPR001080">
    <property type="entry name" value="3Fe4S_ferredoxin"/>
</dbReference>
<dbReference type="PRINTS" id="PR00352">
    <property type="entry name" value="3FE4SFRDOXIN"/>
</dbReference>
<accession>A0A1X0JWX2</accession>
<gene>
    <name evidence="9" type="ORF">BST44_27650</name>
</gene>
<evidence type="ECO:0000256" key="5">
    <source>
        <dbReference type="ARBA" id="ARBA00023004"/>
    </source>
</evidence>
<comment type="cofactor">
    <cofactor evidence="1">
        <name>[3Fe-4S] cluster</name>
        <dbReference type="ChEBI" id="CHEBI:21137"/>
    </cofactor>
</comment>
<dbReference type="Gene3D" id="3.30.70.20">
    <property type="match status" value="1"/>
</dbReference>
<name>A0A1X0JWX2_MYCSC</name>
<dbReference type="GO" id="GO:0009055">
    <property type="term" value="F:electron transfer activity"/>
    <property type="evidence" value="ECO:0007669"/>
    <property type="project" value="UniProtKB-UniRule"/>
</dbReference>
<evidence type="ECO:0000256" key="6">
    <source>
        <dbReference type="ARBA" id="ARBA00023014"/>
    </source>
</evidence>
<evidence type="ECO:0000256" key="7">
    <source>
        <dbReference type="ARBA" id="ARBA00023291"/>
    </source>
</evidence>
<comment type="caution">
    <text evidence="9">The sequence shown here is derived from an EMBL/GenBank/DDBJ whole genome shotgun (WGS) entry which is preliminary data.</text>
</comment>
<keyword evidence="2 8" id="KW-0813">Transport</keyword>
<evidence type="ECO:0000256" key="8">
    <source>
        <dbReference type="RuleBase" id="RU368020"/>
    </source>
</evidence>
<keyword evidence="3 8" id="KW-0479">Metal-binding</keyword>
<keyword evidence="7" id="KW-0003">3Fe-4S</keyword>
<proteinExistence type="predicted"/>
<dbReference type="Pfam" id="PF13370">
    <property type="entry name" value="Fer4_13"/>
    <property type="match status" value="1"/>
</dbReference>
<dbReference type="GO" id="GO:0005506">
    <property type="term" value="F:iron ion binding"/>
    <property type="evidence" value="ECO:0007669"/>
    <property type="project" value="UniProtKB-UniRule"/>
</dbReference>
<keyword evidence="6 8" id="KW-0411">Iron-sulfur</keyword>
<keyword evidence="5 8" id="KW-0408">Iron</keyword>
<dbReference type="InterPro" id="IPR051269">
    <property type="entry name" value="Fe-S_cluster_ET"/>
</dbReference>
<evidence type="ECO:0000256" key="1">
    <source>
        <dbReference type="ARBA" id="ARBA00001927"/>
    </source>
</evidence>
<dbReference type="SUPFAM" id="SSF54862">
    <property type="entry name" value="4Fe-4S ferredoxins"/>
    <property type="match status" value="1"/>
</dbReference>
<keyword evidence="4 8" id="KW-0249">Electron transport</keyword>
<evidence type="ECO:0000313" key="9">
    <source>
        <dbReference type="EMBL" id="ORB67262.1"/>
    </source>
</evidence>
<protein>
    <recommendedName>
        <fullName evidence="8">Ferredoxin</fullName>
    </recommendedName>
</protein>
<organism evidence="9 10">
    <name type="scientific">Mycobacterium scrofulaceum</name>
    <dbReference type="NCBI Taxonomy" id="1783"/>
    <lineage>
        <taxon>Bacteria</taxon>
        <taxon>Bacillati</taxon>
        <taxon>Actinomycetota</taxon>
        <taxon>Actinomycetes</taxon>
        <taxon>Mycobacteriales</taxon>
        <taxon>Mycobacteriaceae</taxon>
        <taxon>Mycobacterium</taxon>
    </lineage>
</organism>
<dbReference type="Proteomes" id="UP000192601">
    <property type="component" value="Unassembled WGS sequence"/>
</dbReference>
<dbReference type="PANTHER" id="PTHR36923:SF3">
    <property type="entry name" value="FERREDOXIN"/>
    <property type="match status" value="1"/>
</dbReference>
<evidence type="ECO:0000256" key="4">
    <source>
        <dbReference type="ARBA" id="ARBA00022982"/>
    </source>
</evidence>
<reference evidence="9 10" key="1">
    <citation type="submission" date="2017-02" db="EMBL/GenBank/DDBJ databases">
        <title>The new phylogeny of genus Mycobacterium.</title>
        <authorList>
            <person name="Tortoli E."/>
            <person name="Trovato A."/>
            <person name="Cirillo D.M."/>
        </authorList>
    </citation>
    <scope>NUCLEOTIDE SEQUENCE [LARGE SCALE GENOMIC DNA]</scope>
    <source>
        <strain evidence="9 10">DSM 43992</strain>
    </source>
</reference>